<proteinExistence type="predicted"/>
<dbReference type="Proteomes" id="UP001600888">
    <property type="component" value="Unassembled WGS sequence"/>
</dbReference>
<gene>
    <name evidence="2" type="ORF">FJTKL_10154</name>
</gene>
<evidence type="ECO:0000313" key="2">
    <source>
        <dbReference type="EMBL" id="KAL2283037.1"/>
    </source>
</evidence>
<name>A0ABR4EKR9_9PEZI</name>
<keyword evidence="1" id="KW-0472">Membrane</keyword>
<dbReference type="EMBL" id="JBAWTH010000045">
    <property type="protein sequence ID" value="KAL2283037.1"/>
    <property type="molecule type" value="Genomic_DNA"/>
</dbReference>
<keyword evidence="1" id="KW-0812">Transmembrane</keyword>
<evidence type="ECO:0000256" key="1">
    <source>
        <dbReference type="SAM" id="Phobius"/>
    </source>
</evidence>
<comment type="caution">
    <text evidence="2">The sequence shown here is derived from an EMBL/GenBank/DDBJ whole genome shotgun (WGS) entry which is preliminary data.</text>
</comment>
<sequence length="180" mass="20133">MIPSYLPPSLRLPPNLTHQSGRLRLFAPFFFTLWPPFFVLLLCFVPHLHPICTCLQVSAARTHLNKHGLSQIGGINVESKSKFWNLALFFLIPVSRTGPGLPSIASIRSALGNPYPIAHCRHRLDNALCKHSLTLWIIRPTLILNHRFLHVTDRGPPWTIGPSAGRLLLTASFRSSSHPS</sequence>
<protein>
    <submittedName>
        <fullName evidence="2">Uncharacterized protein</fullName>
    </submittedName>
</protein>
<evidence type="ECO:0000313" key="3">
    <source>
        <dbReference type="Proteomes" id="UP001600888"/>
    </source>
</evidence>
<reference evidence="2 3" key="1">
    <citation type="submission" date="2024-03" db="EMBL/GenBank/DDBJ databases">
        <title>A high-quality draft genome sequence of Diaporthe vaccinii, a causative agent of upright dieback and viscid rot disease in cranberry plants.</title>
        <authorList>
            <person name="Sarrasin M."/>
            <person name="Lang B.F."/>
            <person name="Burger G."/>
        </authorList>
    </citation>
    <scope>NUCLEOTIDE SEQUENCE [LARGE SCALE GENOMIC DNA]</scope>
    <source>
        <strain evidence="2 3">IS7</strain>
    </source>
</reference>
<keyword evidence="3" id="KW-1185">Reference proteome</keyword>
<keyword evidence="1" id="KW-1133">Transmembrane helix</keyword>
<feature type="transmembrane region" description="Helical" evidence="1">
    <location>
        <begin position="25"/>
        <end position="48"/>
    </location>
</feature>
<accession>A0ABR4EKR9</accession>
<organism evidence="2 3">
    <name type="scientific">Diaporthe vaccinii</name>
    <dbReference type="NCBI Taxonomy" id="105482"/>
    <lineage>
        <taxon>Eukaryota</taxon>
        <taxon>Fungi</taxon>
        <taxon>Dikarya</taxon>
        <taxon>Ascomycota</taxon>
        <taxon>Pezizomycotina</taxon>
        <taxon>Sordariomycetes</taxon>
        <taxon>Sordariomycetidae</taxon>
        <taxon>Diaporthales</taxon>
        <taxon>Diaporthaceae</taxon>
        <taxon>Diaporthe</taxon>
        <taxon>Diaporthe eres species complex</taxon>
    </lineage>
</organism>